<dbReference type="Proteomes" id="UP000050421">
    <property type="component" value="Unassembled WGS sequence"/>
</dbReference>
<comment type="caution">
    <text evidence="2">The sequence shown here is derived from an EMBL/GenBank/DDBJ whole genome shotgun (WGS) entry which is preliminary data.</text>
</comment>
<dbReference type="PANTHER" id="PTHR33993:SF2">
    <property type="entry name" value="VOC DOMAIN-CONTAINING PROTEIN"/>
    <property type="match status" value="1"/>
</dbReference>
<evidence type="ECO:0000313" key="3">
    <source>
        <dbReference type="Proteomes" id="UP000050421"/>
    </source>
</evidence>
<dbReference type="InterPro" id="IPR037523">
    <property type="entry name" value="VOC_core"/>
</dbReference>
<dbReference type="Gene3D" id="3.10.180.10">
    <property type="entry name" value="2,3-Dihydroxybiphenyl 1,2-Dioxygenase, domain 1"/>
    <property type="match status" value="1"/>
</dbReference>
<dbReference type="eggNOG" id="COG3324">
    <property type="taxonomic scope" value="Bacteria"/>
</dbReference>
<reference evidence="2 3" key="1">
    <citation type="submission" date="2015-09" db="EMBL/GenBank/DDBJ databases">
        <title>Identification and resolution of microdiversity through metagenomic sequencing of parallel consortia.</title>
        <authorList>
            <person name="Nelson W.C."/>
            <person name="Romine M.F."/>
            <person name="Lindemann S.R."/>
        </authorList>
    </citation>
    <scope>NUCLEOTIDE SEQUENCE [LARGE SCALE GENOMIC DNA]</scope>
    <source>
        <strain evidence="2">HL-49</strain>
    </source>
</reference>
<dbReference type="Pfam" id="PF00903">
    <property type="entry name" value="Glyoxalase"/>
    <property type="match status" value="1"/>
</dbReference>
<dbReference type="InterPro" id="IPR052164">
    <property type="entry name" value="Anthracycline_SecMetBiosynth"/>
</dbReference>
<organism evidence="2 3">
    <name type="scientific">Algoriphagus marincola HL-49</name>
    <dbReference type="NCBI Taxonomy" id="1305737"/>
    <lineage>
        <taxon>Bacteria</taxon>
        <taxon>Pseudomonadati</taxon>
        <taxon>Bacteroidota</taxon>
        <taxon>Cytophagia</taxon>
        <taxon>Cytophagales</taxon>
        <taxon>Cyclobacteriaceae</taxon>
        <taxon>Algoriphagus</taxon>
    </lineage>
</organism>
<sequence length="126" mass="14374">MKSVSVQWYEIPVREMDRAINFYQKVFDCELSRQVLDDFQMLWFPFDPEQGGASGSLVYHEEFYEISPKAGVLVYFGVDDCEVELSRVEAAGGKVEIPKRMIAPDIGFMGVIIDAEGNRLAFHSNR</sequence>
<evidence type="ECO:0000313" key="2">
    <source>
        <dbReference type="EMBL" id="KPQ06666.1"/>
    </source>
</evidence>
<keyword evidence="2" id="KW-0456">Lyase</keyword>
<gene>
    <name evidence="2" type="ORF">HLUCCX10_17675</name>
</gene>
<dbReference type="AlphaFoldDB" id="A0A0N8KCT9"/>
<name>A0A0N8KCT9_9BACT</name>
<accession>A0A0N8KCT9</accession>
<dbReference type="PANTHER" id="PTHR33993">
    <property type="entry name" value="GLYOXALASE-RELATED"/>
    <property type="match status" value="1"/>
</dbReference>
<dbReference type="CDD" id="cd07247">
    <property type="entry name" value="SgaA_N_like"/>
    <property type="match status" value="1"/>
</dbReference>
<feature type="domain" description="VOC" evidence="1">
    <location>
        <begin position="5"/>
        <end position="125"/>
    </location>
</feature>
<dbReference type="STRING" id="1305737.GCA_000526355_00083"/>
<dbReference type="InterPro" id="IPR029068">
    <property type="entry name" value="Glyas_Bleomycin-R_OHBP_Dase"/>
</dbReference>
<dbReference type="EMBL" id="LJXT01000177">
    <property type="protein sequence ID" value="KPQ06666.1"/>
    <property type="molecule type" value="Genomic_DNA"/>
</dbReference>
<dbReference type="OrthoDB" id="9804235at2"/>
<proteinExistence type="predicted"/>
<dbReference type="GO" id="GO:0016829">
    <property type="term" value="F:lyase activity"/>
    <property type="evidence" value="ECO:0007669"/>
    <property type="project" value="UniProtKB-KW"/>
</dbReference>
<protein>
    <submittedName>
        <fullName evidence="2">Lactoylglutathione lyase-related protein</fullName>
    </submittedName>
</protein>
<dbReference type="InterPro" id="IPR004360">
    <property type="entry name" value="Glyas_Fos-R_dOase_dom"/>
</dbReference>
<evidence type="ECO:0000259" key="1">
    <source>
        <dbReference type="PROSITE" id="PS51819"/>
    </source>
</evidence>
<dbReference type="PATRIC" id="fig|1305737.6.peg.768"/>
<dbReference type="SUPFAM" id="SSF54593">
    <property type="entry name" value="Glyoxalase/Bleomycin resistance protein/Dihydroxybiphenyl dioxygenase"/>
    <property type="match status" value="1"/>
</dbReference>
<dbReference type="PROSITE" id="PS51819">
    <property type="entry name" value="VOC"/>
    <property type="match status" value="1"/>
</dbReference>